<feature type="modified residue" description="4-aspartylphosphate" evidence="4">
    <location>
        <position position="1924"/>
    </location>
</feature>
<dbReference type="InterPro" id="IPR000719">
    <property type="entry name" value="Prot_kinase_dom"/>
</dbReference>
<dbReference type="PANTHER" id="PTHR43642:SF1">
    <property type="entry name" value="HYBRID SIGNAL TRANSDUCTION HISTIDINE KINASE G"/>
    <property type="match status" value="1"/>
</dbReference>
<dbReference type="SUPFAM" id="SSF56112">
    <property type="entry name" value="Protein kinase-like (PK-like)"/>
    <property type="match status" value="1"/>
</dbReference>
<evidence type="ECO:0000256" key="2">
    <source>
        <dbReference type="ARBA" id="ARBA00022679"/>
    </source>
</evidence>
<dbReference type="InterPro" id="IPR053159">
    <property type="entry name" value="Hybrid_Histidine_Kinase"/>
</dbReference>
<dbReference type="GO" id="GO:0004674">
    <property type="term" value="F:protein serine/threonine kinase activity"/>
    <property type="evidence" value="ECO:0007669"/>
    <property type="project" value="UniProtKB-KW"/>
</dbReference>
<evidence type="ECO:0000313" key="9">
    <source>
        <dbReference type="Proteomes" id="UP000241769"/>
    </source>
</evidence>
<dbReference type="Pfam" id="PF13191">
    <property type="entry name" value="AAA_16"/>
    <property type="match status" value="1"/>
</dbReference>
<protein>
    <submittedName>
        <fullName evidence="8">Serine/threonine protein kinase and signal transduction histidine kinase</fullName>
    </submittedName>
</protein>
<gene>
    <name evidence="8" type="ORF">PROFUN_03212</name>
</gene>
<dbReference type="PROSITE" id="PS50110">
    <property type="entry name" value="RESPONSE_REGULATORY"/>
    <property type="match status" value="1"/>
</dbReference>
<keyword evidence="3 8" id="KW-0418">Kinase</keyword>
<proteinExistence type="predicted"/>
<evidence type="ECO:0000259" key="7">
    <source>
        <dbReference type="PROSITE" id="PS50110"/>
    </source>
</evidence>
<dbReference type="InterPro" id="IPR027417">
    <property type="entry name" value="P-loop_NTPase"/>
</dbReference>
<evidence type="ECO:0000313" key="8">
    <source>
        <dbReference type="EMBL" id="PRP88495.1"/>
    </source>
</evidence>
<keyword evidence="1 4" id="KW-0597">Phosphoprotein</keyword>
<evidence type="ECO:0000259" key="5">
    <source>
        <dbReference type="PROSITE" id="PS50011"/>
    </source>
</evidence>
<dbReference type="SMART" id="SM00220">
    <property type="entry name" value="S_TKc"/>
    <property type="match status" value="1"/>
</dbReference>
<dbReference type="SUPFAM" id="SSF55874">
    <property type="entry name" value="ATPase domain of HSP90 chaperone/DNA topoisomerase II/histidine kinase"/>
    <property type="match status" value="1"/>
</dbReference>
<feature type="domain" description="Response regulatory" evidence="7">
    <location>
        <begin position="1869"/>
        <end position="1994"/>
    </location>
</feature>
<dbReference type="InterPro" id="IPR003594">
    <property type="entry name" value="HATPase_dom"/>
</dbReference>
<dbReference type="InterPro" id="IPR001789">
    <property type="entry name" value="Sig_transdc_resp-reg_receiver"/>
</dbReference>
<dbReference type="Gene3D" id="1.10.287.130">
    <property type="match status" value="1"/>
</dbReference>
<evidence type="ECO:0000256" key="1">
    <source>
        <dbReference type="ARBA" id="ARBA00022553"/>
    </source>
</evidence>
<dbReference type="Gene3D" id="3.30.565.10">
    <property type="entry name" value="Histidine kinase-like ATPase, C-terminal domain"/>
    <property type="match status" value="1"/>
</dbReference>
<evidence type="ECO:0000259" key="6">
    <source>
        <dbReference type="PROSITE" id="PS50109"/>
    </source>
</evidence>
<comment type="caution">
    <text evidence="8">The sequence shown here is derived from an EMBL/GenBank/DDBJ whole genome shotgun (WGS) entry which is preliminary data.</text>
</comment>
<keyword evidence="8" id="KW-0723">Serine/threonine-protein kinase</keyword>
<keyword evidence="9" id="KW-1185">Reference proteome</keyword>
<sequence length="2008" mass="227799">MSVDSVFPCRTEYDDTSYSVLTGCNHFTLVTFMKTLTAMRIFHPILDLHVAKKGLKLGSRKSAHKFKLMELPEGGDSGQLDRDIRLAECIHRSEKTMVCRAIRMDNQERLIVKLEKGTDASPFYKEWMYGKKLKNTSCVVQYAGLGWHSGRPCLMMKEIPQLSSLETAKLSIQDVIRVGLQIADAIHIMHEKGVLHHSLSSRHILWDGCPDHPVRIIDFSNACSHSKHRVKEIDARLNINKLRWLSPEQLGRTNKEIDYRADFHALGAILYQMCTGTHHVTATDKADIIYSIMTGTIIEPALINDQIPPRLNKIIIKLLSKDAGDRYQSTYGIKYDLQLCLASMTTVGEKDILTTFQPPKSLYGRSEQKRRITEELERIVVDRTSDSVILISGVSGVGKTSLIRSTLQDFKHHHTYVDTKSDQYVQGTPYSSFCQLLGSLMKKILQLDAVELNPMKANLLRELGGKGKPLLDLLPEMENLIGMQPSVEDMGPNERYNRLRLLFHTFLSTFTLHQGLLIMYFDDIQWADDFSLKMMLDLLSDVIPQMVLIMTYRSGEIKTETDHLLEQMKGKRCVLQFELCPLTTSEIQEWMTSFMTSYRDDASKLSQVVHQKTAGIPYDITTFVSTLCDRGLLIFDHDLGVWMWDITKIQGMATMENATEMLTSRMELSHEIRSILSFAAIAGEQCDLDILTSLTGWNLQYLAKHVCHAVREGYLLMEGGSESILEFGGEIEILSLSTIKLRFSHDRVQRAAFDLISASDLPQFHLSIARILRLRMTSSLSTFSTSTSPDSLLFDCLTHYIQCEQLLNDIEERMSVCNLCDLGGQKAASNAAYSGANSYASLGIRLLPENSWETHYDVSLRLHKIVVRTEYLSERYAEAEKMYEDIITHCKSTDDKISLCRIQMEQYEQQNRFIDCLLVGVKCLAWLSHDVLPPTAEESLLKERLLIENNKLTQYLSDKQISRLQDLEEVTDDSKKEAQAICNLIWSSSYCIGHPIYCEYLSTYALNLTFSYGLSMESPPALCNFAFTRHDRSESHRNFDLASLAILLLKSRFPNERQSYRCQSVFACGISPRLMPLADSVSLLDFNFKVALDKGDVPYAAYICHQALTYRYLSGRPLREASDVYTRHVKFLEKCNPVALGFCLGITSPLRYHLGNDTLTEESFMLKNDNILNRGMWFIGKMQTLIWRDDVPDVEQMSVVDTALQFLPMAFGYTTTETLFCAGFILLRCRLSGYVSTLSEAVQKQTQERIDMVVSHVRGNTLICKVNNQHKLSILEAMISWVEGKTIDVISHLEDAAEQANEALLIQYEALANELSSQVWERLGKRRYVEFHQKEALRLYDIWGSKVKVSHLSSSQTVNHSSLGSPNLPELESMLDMEVVTKVTKVVTADMNLEQMLSAMLKLLIQNSAAQRVLFLLPDSEGELLLIAEGDSSGFTVNPLRVSRLSSLVLYPHHIINRVVKSQTQVIMERASEELSVHGIDVDPYIQTNHVKSVMCLPIVMNGEGQKGHLKGIIYLDNSLSGGVFNETRAKVVRIIASQMVVLLENAKFAQLLESEKRSKEIVAELEINRKSLEEFIDVLCHELRNPLNGIYGSKELLEENCDKLKARLKRYQNQEDLSIMKEIKELTDAISVSCDHLKEIVDTVLNSSKINSNNNQIELREIPFRPASVLRKVELMFHARIIEKGFNWCCNASEAFHQDFSVIGDPQRLSQILINLISNSIKFTQRGGVIVHCKCYRLDERIRQLYDISENWMKTPEEKMVLSFEVRDTGIGLTEEEAKNLFKRFSQANSEISEKYGGSGLGLTITKEIVERMGGKITIQSKLGEGTTVKFHVVSKLSASNVERQAQDKKKRRLEVEASTASHGLGRSILVVEDNSINSKLLKKILEGAGYHVEIAVNGKEAWERVTSLYNSRSTMFHCILMDFEMPVMNGVECTQKIRQFEKENFHGMVPIIGVSANARTAHAQTAIEIGMNSYITKPFQREDIYNAIDREAYQNSALKRRKSSVL</sequence>
<dbReference type="InterPro" id="IPR029016">
    <property type="entry name" value="GAF-like_dom_sf"/>
</dbReference>
<dbReference type="SUPFAM" id="SSF52540">
    <property type="entry name" value="P-loop containing nucleoside triphosphate hydrolases"/>
    <property type="match status" value="1"/>
</dbReference>
<dbReference type="InterPro" id="IPR003661">
    <property type="entry name" value="HisK_dim/P_dom"/>
</dbReference>
<feature type="domain" description="Histidine kinase" evidence="6">
    <location>
        <begin position="1579"/>
        <end position="1838"/>
    </location>
</feature>
<feature type="domain" description="Protein kinase" evidence="5">
    <location>
        <begin position="66"/>
        <end position="339"/>
    </location>
</feature>
<dbReference type="PRINTS" id="PR00344">
    <property type="entry name" value="BCTRLSENSOR"/>
</dbReference>
<dbReference type="InterPro" id="IPR011006">
    <property type="entry name" value="CheY-like_superfamily"/>
</dbReference>
<dbReference type="STRING" id="1890364.A0A2P6NWZ7"/>
<dbReference type="InterPro" id="IPR004358">
    <property type="entry name" value="Sig_transdc_His_kin-like_C"/>
</dbReference>
<dbReference type="InterPro" id="IPR041664">
    <property type="entry name" value="AAA_16"/>
</dbReference>
<dbReference type="GO" id="GO:0000155">
    <property type="term" value="F:phosphorelay sensor kinase activity"/>
    <property type="evidence" value="ECO:0007669"/>
    <property type="project" value="InterPro"/>
</dbReference>
<dbReference type="OrthoDB" id="19417at2759"/>
<dbReference type="InterPro" id="IPR003018">
    <property type="entry name" value="GAF"/>
</dbReference>
<dbReference type="Gene3D" id="3.40.50.2300">
    <property type="match status" value="1"/>
</dbReference>
<accession>A0A2P6NWZ7</accession>
<dbReference type="InterPro" id="IPR036890">
    <property type="entry name" value="HATPase_C_sf"/>
</dbReference>
<dbReference type="InterPro" id="IPR011009">
    <property type="entry name" value="Kinase-like_dom_sf"/>
</dbReference>
<dbReference type="PANTHER" id="PTHR43642">
    <property type="entry name" value="HYBRID SIGNAL TRANSDUCTION HISTIDINE KINASE G"/>
    <property type="match status" value="1"/>
</dbReference>
<reference evidence="8 9" key="1">
    <citation type="journal article" date="2018" name="Genome Biol. Evol.">
        <title>Multiple Roots of Fruiting Body Formation in Amoebozoa.</title>
        <authorList>
            <person name="Hillmann F."/>
            <person name="Forbes G."/>
            <person name="Novohradska S."/>
            <person name="Ferling I."/>
            <person name="Riege K."/>
            <person name="Groth M."/>
            <person name="Westermann M."/>
            <person name="Marz M."/>
            <person name="Spaller T."/>
            <person name="Winckler T."/>
            <person name="Schaap P."/>
            <person name="Glockner G."/>
        </authorList>
    </citation>
    <scope>NUCLEOTIDE SEQUENCE [LARGE SCALE GENOMIC DNA]</scope>
    <source>
        <strain evidence="8 9">Jena</strain>
    </source>
</reference>
<evidence type="ECO:0000256" key="4">
    <source>
        <dbReference type="PROSITE-ProRule" id="PRU00169"/>
    </source>
</evidence>
<dbReference type="Gene3D" id="1.10.510.10">
    <property type="entry name" value="Transferase(Phosphotransferase) domain 1"/>
    <property type="match status" value="1"/>
</dbReference>
<dbReference type="Gene3D" id="3.40.50.300">
    <property type="entry name" value="P-loop containing nucleotide triphosphate hydrolases"/>
    <property type="match status" value="1"/>
</dbReference>
<dbReference type="SUPFAM" id="SSF52172">
    <property type="entry name" value="CheY-like"/>
    <property type="match status" value="1"/>
</dbReference>
<dbReference type="Pfam" id="PF01590">
    <property type="entry name" value="GAF"/>
    <property type="match status" value="1"/>
</dbReference>
<dbReference type="PROSITE" id="PS50109">
    <property type="entry name" value="HIS_KIN"/>
    <property type="match status" value="1"/>
</dbReference>
<dbReference type="PROSITE" id="PS50011">
    <property type="entry name" value="PROTEIN_KINASE_DOM"/>
    <property type="match status" value="1"/>
</dbReference>
<dbReference type="GO" id="GO:0005524">
    <property type="term" value="F:ATP binding"/>
    <property type="evidence" value="ECO:0007669"/>
    <property type="project" value="InterPro"/>
</dbReference>
<dbReference type="SMART" id="SM00065">
    <property type="entry name" value="GAF"/>
    <property type="match status" value="1"/>
</dbReference>
<organism evidence="8 9">
    <name type="scientific">Planoprotostelium fungivorum</name>
    <dbReference type="NCBI Taxonomy" id="1890364"/>
    <lineage>
        <taxon>Eukaryota</taxon>
        <taxon>Amoebozoa</taxon>
        <taxon>Evosea</taxon>
        <taxon>Variosea</taxon>
        <taxon>Cavosteliida</taxon>
        <taxon>Cavosteliaceae</taxon>
        <taxon>Planoprotostelium</taxon>
    </lineage>
</organism>
<name>A0A2P6NWZ7_9EUKA</name>
<dbReference type="SMART" id="SM00448">
    <property type="entry name" value="REC"/>
    <property type="match status" value="1"/>
</dbReference>
<dbReference type="Pfam" id="PF00512">
    <property type="entry name" value="HisKA"/>
    <property type="match status" value="1"/>
</dbReference>
<dbReference type="Pfam" id="PF00069">
    <property type="entry name" value="Pkinase"/>
    <property type="match status" value="1"/>
</dbReference>
<dbReference type="EMBL" id="MDYQ01000010">
    <property type="protein sequence ID" value="PRP88495.1"/>
    <property type="molecule type" value="Genomic_DNA"/>
</dbReference>
<dbReference type="CDD" id="cd00082">
    <property type="entry name" value="HisKA"/>
    <property type="match status" value="1"/>
</dbReference>
<keyword evidence="2" id="KW-0808">Transferase</keyword>
<dbReference type="Proteomes" id="UP000241769">
    <property type="component" value="Unassembled WGS sequence"/>
</dbReference>
<dbReference type="CDD" id="cd16922">
    <property type="entry name" value="HATPase_EvgS-ArcB-TorS-like"/>
    <property type="match status" value="1"/>
</dbReference>
<dbReference type="SMART" id="SM00388">
    <property type="entry name" value="HisKA"/>
    <property type="match status" value="1"/>
</dbReference>
<dbReference type="Pfam" id="PF02518">
    <property type="entry name" value="HATPase_c"/>
    <property type="match status" value="1"/>
</dbReference>
<dbReference type="SUPFAM" id="SSF55781">
    <property type="entry name" value="GAF domain-like"/>
    <property type="match status" value="1"/>
</dbReference>
<dbReference type="Gene3D" id="3.30.450.40">
    <property type="match status" value="1"/>
</dbReference>
<dbReference type="Pfam" id="PF00072">
    <property type="entry name" value="Response_reg"/>
    <property type="match status" value="1"/>
</dbReference>
<dbReference type="InterPro" id="IPR005467">
    <property type="entry name" value="His_kinase_dom"/>
</dbReference>
<dbReference type="SUPFAM" id="SSF47384">
    <property type="entry name" value="Homodimeric domain of signal transducing histidine kinase"/>
    <property type="match status" value="1"/>
</dbReference>
<dbReference type="CDD" id="cd17546">
    <property type="entry name" value="REC_hyHK_CKI1_RcsC-like"/>
    <property type="match status" value="1"/>
</dbReference>
<dbReference type="InterPro" id="IPR036097">
    <property type="entry name" value="HisK_dim/P_sf"/>
</dbReference>
<dbReference type="SMART" id="SM00387">
    <property type="entry name" value="HATPase_c"/>
    <property type="match status" value="1"/>
</dbReference>
<dbReference type="FunFam" id="3.30.565.10:FF:000010">
    <property type="entry name" value="Sensor histidine kinase RcsC"/>
    <property type="match status" value="1"/>
</dbReference>
<dbReference type="InParanoid" id="A0A2P6NWZ7"/>
<evidence type="ECO:0000256" key="3">
    <source>
        <dbReference type="ARBA" id="ARBA00022777"/>
    </source>
</evidence>